<accession>A0A4Z2IH41</accession>
<evidence type="ECO:0000313" key="2">
    <source>
        <dbReference type="Proteomes" id="UP000314294"/>
    </source>
</evidence>
<comment type="caution">
    <text evidence="1">The sequence shown here is derived from an EMBL/GenBank/DDBJ whole genome shotgun (WGS) entry which is preliminary data.</text>
</comment>
<reference evidence="1 2" key="1">
    <citation type="submission" date="2019-03" db="EMBL/GenBank/DDBJ databases">
        <title>First draft genome of Liparis tanakae, snailfish: a comprehensive survey of snailfish specific genes.</title>
        <authorList>
            <person name="Kim W."/>
            <person name="Song I."/>
            <person name="Jeong J.-H."/>
            <person name="Kim D."/>
            <person name="Kim S."/>
            <person name="Ryu S."/>
            <person name="Song J.Y."/>
            <person name="Lee S.K."/>
        </authorList>
    </citation>
    <scope>NUCLEOTIDE SEQUENCE [LARGE SCALE GENOMIC DNA]</scope>
    <source>
        <tissue evidence="1">Muscle</tissue>
    </source>
</reference>
<sequence>MDIRLHVSLVQSIGHDQVLENRETLMDRSLRAKSTSFCVVSEARTALWLLQASLALSYESFAVRNFRHEFPTRCQLSPHTFSGTENTDEDVDHPFIFYNYT</sequence>
<dbReference type="AlphaFoldDB" id="A0A4Z2IH41"/>
<proteinExistence type="predicted"/>
<keyword evidence="2" id="KW-1185">Reference proteome</keyword>
<name>A0A4Z2IH41_9TELE</name>
<gene>
    <name evidence="1" type="ORF">EYF80_013104</name>
</gene>
<dbReference type="EMBL" id="SRLO01000091">
    <property type="protein sequence ID" value="TNN76652.1"/>
    <property type="molecule type" value="Genomic_DNA"/>
</dbReference>
<evidence type="ECO:0000313" key="1">
    <source>
        <dbReference type="EMBL" id="TNN76652.1"/>
    </source>
</evidence>
<protein>
    <submittedName>
        <fullName evidence="1">Uncharacterized protein</fullName>
    </submittedName>
</protein>
<dbReference type="Proteomes" id="UP000314294">
    <property type="component" value="Unassembled WGS sequence"/>
</dbReference>
<organism evidence="1 2">
    <name type="scientific">Liparis tanakae</name>
    <name type="common">Tanaka's snailfish</name>
    <dbReference type="NCBI Taxonomy" id="230148"/>
    <lineage>
        <taxon>Eukaryota</taxon>
        <taxon>Metazoa</taxon>
        <taxon>Chordata</taxon>
        <taxon>Craniata</taxon>
        <taxon>Vertebrata</taxon>
        <taxon>Euteleostomi</taxon>
        <taxon>Actinopterygii</taxon>
        <taxon>Neopterygii</taxon>
        <taxon>Teleostei</taxon>
        <taxon>Neoteleostei</taxon>
        <taxon>Acanthomorphata</taxon>
        <taxon>Eupercaria</taxon>
        <taxon>Perciformes</taxon>
        <taxon>Cottioidei</taxon>
        <taxon>Cottales</taxon>
        <taxon>Liparidae</taxon>
        <taxon>Liparis</taxon>
    </lineage>
</organism>